<feature type="region of interest" description="Disordered" evidence="6">
    <location>
        <begin position="95"/>
        <end position="143"/>
    </location>
</feature>
<keyword evidence="7" id="KW-0472">Membrane</keyword>
<evidence type="ECO:0000256" key="2">
    <source>
        <dbReference type="ARBA" id="ARBA00022553"/>
    </source>
</evidence>
<dbReference type="Pfam" id="PF16739">
    <property type="entry name" value="CARD_2"/>
    <property type="match status" value="1"/>
</dbReference>
<dbReference type="Ensembl" id="ENSBJAT00000006150.1">
    <property type="protein sequence ID" value="ENSBJAP00000005976.1"/>
    <property type="gene ID" value="ENSBJAG00000004284.1"/>
</dbReference>
<dbReference type="InterPro" id="IPR011029">
    <property type="entry name" value="DEATH-like_dom_sf"/>
</dbReference>
<reference evidence="9" key="2">
    <citation type="submission" date="2025-09" db="UniProtKB">
        <authorList>
            <consortium name="Ensembl"/>
        </authorList>
    </citation>
    <scope>IDENTIFICATION</scope>
</reference>
<feature type="domain" description="Caspase recruitment" evidence="8">
    <location>
        <begin position="9"/>
        <end position="91"/>
    </location>
</feature>
<sequence>MGFAEDKVYDYILKNLKNFRNIRVASLADSLSCLTDADRDELHTREEMRGSQATVYKFYQHLKCRQGWVPDLIDALRQNNAGHLADELQQVYDSWQAPSDPHPNVSSISAQTPSPGPNPAPGAPLTDQPHRDLPAGSRPLLLPSAATTTSTDLDARAPVQESVKSLQPPSLGSAVHDGASDGHSGEGHFPHPIEVTQVAAGTPRAGSVAVPSTAPPERGRDWLSRQQHPVCVDNGCFGNANHLHRGAPGLGLGRSLPLRDAGSARTPEQPRNEPEEDFYVSTESPPRLEETARSGGPQPPDSLPKKQVVPGSEHSEPPGSFVDVRSPLLIQQQFDAEQKRVGKLREDRGDGDTQMEKTTAITTPVSRDAVPSWDTSLKPPVQERKLPAGETASSTPSMLTKEKLVASFEGTSGRTASRVSSATNIWVSCSNVESDVELSKPGILLSKAEESPEAAGRCQSSQGPSGPYSGASNSLTFSSDPLMVSTDSSSSGEVLSRVSLGCPAPVAHEDPGGEEAAGASRDSRLPPSWDSTSLGTHEVRVDHYPCAQLRADNDLQDGASPLGNSQVFDSSRGHNTATSSSQAKVSPGDSNGPSLLYIVPAVGIAVISAVAFLVYARLQK</sequence>
<feature type="compositionally biased region" description="Basic and acidic residues" evidence="6">
    <location>
        <begin position="178"/>
        <end position="191"/>
    </location>
</feature>
<evidence type="ECO:0000313" key="10">
    <source>
        <dbReference type="Proteomes" id="UP000694555"/>
    </source>
</evidence>
<accession>A0A8C0ARD9</accession>
<reference evidence="9" key="1">
    <citation type="submission" date="2025-08" db="UniProtKB">
        <authorList>
            <consortium name="Ensembl"/>
        </authorList>
    </citation>
    <scope>IDENTIFICATION</scope>
</reference>
<feature type="region of interest" description="Disordered" evidence="6">
    <location>
        <begin position="161"/>
        <end position="221"/>
    </location>
</feature>
<keyword evidence="3" id="KW-0399">Innate immunity</keyword>
<evidence type="ECO:0000256" key="6">
    <source>
        <dbReference type="SAM" id="MobiDB-lite"/>
    </source>
</evidence>
<feature type="compositionally biased region" description="Polar residues" evidence="6">
    <location>
        <begin position="562"/>
        <end position="591"/>
    </location>
</feature>
<proteinExistence type="predicted"/>
<evidence type="ECO:0000256" key="3">
    <source>
        <dbReference type="ARBA" id="ARBA00022588"/>
    </source>
</evidence>
<feature type="compositionally biased region" description="Low complexity" evidence="6">
    <location>
        <begin position="488"/>
        <end position="501"/>
    </location>
</feature>
<dbReference type="Gene3D" id="1.10.533.10">
    <property type="entry name" value="Death Domain, Fas"/>
    <property type="match status" value="1"/>
</dbReference>
<keyword evidence="7" id="KW-0812">Transmembrane</keyword>
<dbReference type="GO" id="GO:0005737">
    <property type="term" value="C:cytoplasm"/>
    <property type="evidence" value="ECO:0007669"/>
    <property type="project" value="UniProtKB-ARBA"/>
</dbReference>
<evidence type="ECO:0000256" key="7">
    <source>
        <dbReference type="SAM" id="Phobius"/>
    </source>
</evidence>
<evidence type="ECO:0000256" key="5">
    <source>
        <dbReference type="ARBA" id="ARBA00022859"/>
    </source>
</evidence>
<dbReference type="GO" id="GO:0045087">
    <property type="term" value="P:innate immune response"/>
    <property type="evidence" value="ECO:0007669"/>
    <property type="project" value="UniProtKB-KW"/>
</dbReference>
<keyword evidence="5" id="KW-0391">Immunity</keyword>
<feature type="region of interest" description="Disordered" evidence="6">
    <location>
        <begin position="443"/>
        <end position="536"/>
    </location>
</feature>
<organism evidence="9 10">
    <name type="scientific">Buteo japonicus</name>
    <dbReference type="NCBI Taxonomy" id="224669"/>
    <lineage>
        <taxon>Eukaryota</taxon>
        <taxon>Metazoa</taxon>
        <taxon>Chordata</taxon>
        <taxon>Craniata</taxon>
        <taxon>Vertebrata</taxon>
        <taxon>Euteleostomi</taxon>
        <taxon>Archelosauria</taxon>
        <taxon>Archosauria</taxon>
        <taxon>Dinosauria</taxon>
        <taxon>Saurischia</taxon>
        <taxon>Theropoda</taxon>
        <taxon>Coelurosauria</taxon>
        <taxon>Aves</taxon>
        <taxon>Neognathae</taxon>
        <taxon>Neoaves</taxon>
        <taxon>Telluraves</taxon>
        <taxon>Accipitrimorphae</taxon>
        <taxon>Accipitriformes</taxon>
        <taxon>Accipitridae</taxon>
        <taxon>Accipitrinae</taxon>
        <taxon>Buteo</taxon>
    </lineage>
</organism>
<feature type="region of interest" description="Disordered" evidence="6">
    <location>
        <begin position="552"/>
        <end position="591"/>
    </location>
</feature>
<dbReference type="InterPro" id="IPR031964">
    <property type="entry name" value="CARD_dom"/>
</dbReference>
<feature type="compositionally biased region" description="Low complexity" evidence="6">
    <location>
        <begin position="459"/>
        <end position="472"/>
    </location>
</feature>
<feature type="region of interest" description="Disordered" evidence="6">
    <location>
        <begin position="254"/>
        <end position="398"/>
    </location>
</feature>
<evidence type="ECO:0000313" key="9">
    <source>
        <dbReference type="Ensembl" id="ENSBJAP00000005976.1"/>
    </source>
</evidence>
<feature type="transmembrane region" description="Helical" evidence="7">
    <location>
        <begin position="595"/>
        <end position="616"/>
    </location>
</feature>
<evidence type="ECO:0000256" key="4">
    <source>
        <dbReference type="ARBA" id="ARBA00022843"/>
    </source>
</evidence>
<evidence type="ECO:0000259" key="8">
    <source>
        <dbReference type="Pfam" id="PF16739"/>
    </source>
</evidence>
<keyword evidence="4" id="KW-0832">Ubl conjugation</keyword>
<keyword evidence="2" id="KW-0597">Phosphoprotein</keyword>
<name>A0A8C0ARD9_9AVES</name>
<feature type="compositionally biased region" description="Basic and acidic residues" evidence="6">
    <location>
        <begin position="336"/>
        <end position="355"/>
    </location>
</feature>
<keyword evidence="1" id="KW-1017">Isopeptide bond</keyword>
<feature type="compositionally biased region" description="Polar residues" evidence="6">
    <location>
        <begin position="356"/>
        <end position="365"/>
    </location>
</feature>
<dbReference type="AlphaFoldDB" id="A0A8C0ARD9"/>
<evidence type="ECO:0000256" key="1">
    <source>
        <dbReference type="ARBA" id="ARBA00022499"/>
    </source>
</evidence>
<protein>
    <recommendedName>
        <fullName evidence="8">Caspase recruitment domain-containing protein</fullName>
    </recommendedName>
</protein>
<keyword evidence="10" id="KW-1185">Reference proteome</keyword>
<keyword evidence="7" id="KW-1133">Transmembrane helix</keyword>
<dbReference type="Proteomes" id="UP000694555">
    <property type="component" value="Unplaced"/>
</dbReference>